<sequence>MCDDGLILTCGHSSTRGRRFYIAAEPLPKLYWLVYSAEACFKGQKFVGAEVLAIDLRRDLALLKIPQSVLGSDGSQNHVGKILERELMIGEPLYLMGHPHGLPYCTHFGIFSGYRSPKEFSEAMQMGLSLASPPRFQIPGDRYRSTFPF</sequence>
<dbReference type="EMBL" id="JACTNZ010000008">
    <property type="protein sequence ID" value="KAG5537749.1"/>
    <property type="molecule type" value="Genomic_DNA"/>
</dbReference>
<organism evidence="1 2">
    <name type="scientific">Rhododendron griersonianum</name>
    <dbReference type="NCBI Taxonomy" id="479676"/>
    <lineage>
        <taxon>Eukaryota</taxon>
        <taxon>Viridiplantae</taxon>
        <taxon>Streptophyta</taxon>
        <taxon>Embryophyta</taxon>
        <taxon>Tracheophyta</taxon>
        <taxon>Spermatophyta</taxon>
        <taxon>Magnoliopsida</taxon>
        <taxon>eudicotyledons</taxon>
        <taxon>Gunneridae</taxon>
        <taxon>Pentapetalae</taxon>
        <taxon>asterids</taxon>
        <taxon>Ericales</taxon>
        <taxon>Ericaceae</taxon>
        <taxon>Ericoideae</taxon>
        <taxon>Rhodoreae</taxon>
        <taxon>Rhododendron</taxon>
    </lineage>
</organism>
<keyword evidence="2" id="KW-1185">Reference proteome</keyword>
<comment type="caution">
    <text evidence="1">The sequence shown here is derived from an EMBL/GenBank/DDBJ whole genome shotgun (WGS) entry which is preliminary data.</text>
</comment>
<dbReference type="InterPro" id="IPR009003">
    <property type="entry name" value="Peptidase_S1_PA"/>
</dbReference>
<dbReference type="Gene3D" id="2.40.10.120">
    <property type="match status" value="1"/>
</dbReference>
<dbReference type="Pfam" id="PF13365">
    <property type="entry name" value="Trypsin_2"/>
    <property type="match status" value="1"/>
</dbReference>
<proteinExistence type="predicted"/>
<accession>A0AAV6JDU0</accession>
<dbReference type="SUPFAM" id="SSF50494">
    <property type="entry name" value="Trypsin-like serine proteases"/>
    <property type="match status" value="1"/>
</dbReference>
<name>A0AAV6JDU0_9ERIC</name>
<gene>
    <name evidence="1" type="ORF">RHGRI_025014</name>
</gene>
<dbReference type="AlphaFoldDB" id="A0AAV6JDU0"/>
<protein>
    <submittedName>
        <fullName evidence="1">Uncharacterized protein</fullName>
    </submittedName>
</protein>
<reference evidence="1" key="1">
    <citation type="submission" date="2020-08" db="EMBL/GenBank/DDBJ databases">
        <title>Plant Genome Project.</title>
        <authorList>
            <person name="Zhang R.-G."/>
        </authorList>
    </citation>
    <scope>NUCLEOTIDE SEQUENCE</scope>
    <source>
        <strain evidence="1">WSP0</strain>
        <tissue evidence="1">Leaf</tissue>
    </source>
</reference>
<evidence type="ECO:0000313" key="2">
    <source>
        <dbReference type="Proteomes" id="UP000823749"/>
    </source>
</evidence>
<dbReference type="Proteomes" id="UP000823749">
    <property type="component" value="Chromosome 8"/>
</dbReference>
<evidence type="ECO:0000313" key="1">
    <source>
        <dbReference type="EMBL" id="KAG5537749.1"/>
    </source>
</evidence>